<reference evidence="2 3" key="1">
    <citation type="submission" date="2013-08" db="EMBL/GenBank/DDBJ databases">
        <authorList>
            <person name="Weinstock G."/>
            <person name="Sodergren E."/>
            <person name="Wylie T."/>
            <person name="Fulton L."/>
            <person name="Fulton R."/>
            <person name="Fronick C."/>
            <person name="O'Laughlin M."/>
            <person name="Godfrey J."/>
            <person name="Miner T."/>
            <person name="Herter B."/>
            <person name="Appelbaum E."/>
            <person name="Cordes M."/>
            <person name="Lek S."/>
            <person name="Wollam A."/>
            <person name="Pepin K.H."/>
            <person name="Palsikar V.B."/>
            <person name="Mitreva M."/>
            <person name="Wilson R.K."/>
        </authorList>
    </citation>
    <scope>NUCLEOTIDE SEQUENCE [LARGE SCALE GENOMIC DNA]</scope>
    <source>
        <strain evidence="2 3">ATCC 700332</strain>
    </source>
</reference>
<comment type="caution">
    <text evidence="2">The sequence shown here is derived from an EMBL/GenBank/DDBJ whole genome shotgun (WGS) entry which is preliminary data.</text>
</comment>
<gene>
    <name evidence="2" type="ORF">HMPREF9193_01780</name>
</gene>
<feature type="transmembrane region" description="Helical" evidence="1">
    <location>
        <begin position="26"/>
        <end position="44"/>
    </location>
</feature>
<evidence type="ECO:0000256" key="1">
    <source>
        <dbReference type="SAM" id="Phobius"/>
    </source>
</evidence>
<evidence type="ECO:0000313" key="3">
    <source>
        <dbReference type="Proteomes" id="UP000016649"/>
    </source>
</evidence>
<dbReference type="Proteomes" id="UP000016649">
    <property type="component" value="Unassembled WGS sequence"/>
</dbReference>
<sequence>MSTGKVNKSAAPKHSTKAVPKKAKTLVFELLVSIVIPLKIFFYLGKGRHFYD</sequence>
<keyword evidence="3" id="KW-1185">Reference proteome</keyword>
<keyword evidence="1" id="KW-1133">Transmembrane helix</keyword>
<keyword evidence="1" id="KW-0472">Membrane</keyword>
<accession>A0ABN0NXK3</accession>
<dbReference type="EMBL" id="AWVH01000039">
    <property type="protein sequence ID" value="ERJ92119.1"/>
    <property type="molecule type" value="Genomic_DNA"/>
</dbReference>
<organism evidence="2 3">
    <name type="scientific">Treponema lecithinolyticum ATCC 700332</name>
    <dbReference type="NCBI Taxonomy" id="1321815"/>
    <lineage>
        <taxon>Bacteria</taxon>
        <taxon>Pseudomonadati</taxon>
        <taxon>Spirochaetota</taxon>
        <taxon>Spirochaetia</taxon>
        <taxon>Spirochaetales</taxon>
        <taxon>Treponemataceae</taxon>
        <taxon>Treponema</taxon>
    </lineage>
</organism>
<name>A0ABN0NXK3_TRELE</name>
<keyword evidence="1" id="KW-0812">Transmembrane</keyword>
<proteinExistence type="predicted"/>
<protein>
    <submittedName>
        <fullName evidence="2">Uncharacterized protein</fullName>
    </submittedName>
</protein>
<evidence type="ECO:0000313" key="2">
    <source>
        <dbReference type="EMBL" id="ERJ92119.1"/>
    </source>
</evidence>